<evidence type="ECO:0000259" key="5">
    <source>
        <dbReference type="Pfam" id="PF01266"/>
    </source>
</evidence>
<gene>
    <name evidence="6" type="ORF">RGI145_22885</name>
</gene>
<keyword evidence="2" id="KW-0285">Flavoprotein</keyword>
<sequence length="373" mass="40035">MRYVSVVGGGIAGLLTAWALSRRGVRVTVFEQGPLPNPHCSSFDEHRIIRHAYGAMPAYARLMPGAFSLWDRLWGDIFPAGQQRGYLETGLTYVLRGDNGWYDITAQSLDELGVAYGDVPLDAVPGRYPMLNCDGVTRVVETGGAGVLFPSIIMTALVAALPGMGVQFVPSCKISAVNADAGEVVANGERHRADAVVVAAGAWVDRLVPALKGIAVPSRQAVVYLAPPSDLASAWATAPAIITRDFSGDIGSTYTLPPRQGMRLKVGDHLFSRRGDPDDDRVARSEDLEVLSAALPLVYRDFERYTVLERRACFYTVTEDERFIVRPTGDRTWVVSACSGHGFKLAPAMAEAVAQALTGERDAAGISAWAAPA</sequence>
<dbReference type="Gene3D" id="3.30.9.10">
    <property type="entry name" value="D-Amino Acid Oxidase, subunit A, domain 2"/>
    <property type="match status" value="1"/>
</dbReference>
<proteinExistence type="predicted"/>
<reference evidence="6 7" key="1">
    <citation type="submission" date="2016-05" db="EMBL/GenBank/DDBJ databases">
        <title>Complete Genome and Methylome Analysis of Psychrotrophic Bacterial Isolates from Antarctic Lake Untersee.</title>
        <authorList>
            <person name="Fomenkov A."/>
            <person name="Akimov V.N."/>
            <person name="Vasilyeva L.V."/>
            <person name="Andersen D."/>
            <person name="Vincze T."/>
            <person name="Roberts R.J."/>
        </authorList>
    </citation>
    <scope>NUCLEOTIDE SEQUENCE [LARGE SCALE GENOMIC DNA]</scope>
    <source>
        <strain evidence="6 7">U14-5</strain>
        <plasmid evidence="7">Plasmid 1</plasmid>
    </source>
</reference>
<dbReference type="GO" id="GO:0008115">
    <property type="term" value="F:sarcosine oxidase activity"/>
    <property type="evidence" value="ECO:0007669"/>
    <property type="project" value="TreeGrafter"/>
</dbReference>
<keyword evidence="3" id="KW-0274">FAD</keyword>
<feature type="domain" description="FAD dependent oxidoreductase" evidence="5">
    <location>
        <begin position="4"/>
        <end position="355"/>
    </location>
</feature>
<dbReference type="InterPro" id="IPR036188">
    <property type="entry name" value="FAD/NAD-bd_sf"/>
</dbReference>
<evidence type="ECO:0000256" key="1">
    <source>
        <dbReference type="ARBA" id="ARBA00001974"/>
    </source>
</evidence>
<evidence type="ECO:0000256" key="3">
    <source>
        <dbReference type="ARBA" id="ARBA00022827"/>
    </source>
</evidence>
<dbReference type="EMBL" id="CP015585">
    <property type="protein sequence ID" value="APT60192.1"/>
    <property type="molecule type" value="Genomic_DNA"/>
</dbReference>
<keyword evidence="6" id="KW-0614">Plasmid</keyword>
<dbReference type="SUPFAM" id="SSF51905">
    <property type="entry name" value="FAD/NAD(P)-binding domain"/>
    <property type="match status" value="1"/>
</dbReference>
<dbReference type="PANTHER" id="PTHR10961:SF46">
    <property type="entry name" value="PEROXISOMAL SARCOSINE OXIDASE"/>
    <property type="match status" value="1"/>
</dbReference>
<organism evidence="6 7">
    <name type="scientific">Roseomonas gilardii</name>
    <dbReference type="NCBI Taxonomy" id="257708"/>
    <lineage>
        <taxon>Bacteria</taxon>
        <taxon>Pseudomonadati</taxon>
        <taxon>Pseudomonadota</taxon>
        <taxon>Alphaproteobacteria</taxon>
        <taxon>Acetobacterales</taxon>
        <taxon>Roseomonadaceae</taxon>
        <taxon>Roseomonas</taxon>
    </lineage>
</organism>
<keyword evidence="4" id="KW-0560">Oxidoreductase</keyword>
<comment type="cofactor">
    <cofactor evidence="1">
        <name>FAD</name>
        <dbReference type="ChEBI" id="CHEBI:57692"/>
    </cofactor>
</comment>
<accession>A0A1L7AN65</accession>
<dbReference type="AlphaFoldDB" id="A0A1L7AN65"/>
<name>A0A1L7AN65_9PROT</name>
<dbReference type="PANTHER" id="PTHR10961">
    <property type="entry name" value="PEROXISOMAL SARCOSINE OXIDASE"/>
    <property type="match status" value="1"/>
</dbReference>
<evidence type="ECO:0000256" key="2">
    <source>
        <dbReference type="ARBA" id="ARBA00022630"/>
    </source>
</evidence>
<dbReference type="KEGG" id="rgi:RGI145_22885"/>
<evidence type="ECO:0000313" key="6">
    <source>
        <dbReference type="EMBL" id="APT60192.1"/>
    </source>
</evidence>
<dbReference type="Gene3D" id="3.50.50.60">
    <property type="entry name" value="FAD/NAD(P)-binding domain"/>
    <property type="match status" value="1"/>
</dbReference>
<evidence type="ECO:0000313" key="7">
    <source>
        <dbReference type="Proteomes" id="UP000185494"/>
    </source>
</evidence>
<dbReference type="InterPro" id="IPR006076">
    <property type="entry name" value="FAD-dep_OxRdtase"/>
</dbReference>
<dbReference type="Pfam" id="PF01266">
    <property type="entry name" value="DAO"/>
    <property type="match status" value="1"/>
</dbReference>
<dbReference type="GO" id="GO:0050660">
    <property type="term" value="F:flavin adenine dinucleotide binding"/>
    <property type="evidence" value="ECO:0007669"/>
    <property type="project" value="InterPro"/>
</dbReference>
<dbReference type="Proteomes" id="UP000185494">
    <property type="component" value="Chromosome 1"/>
</dbReference>
<protein>
    <submittedName>
        <fullName evidence="6">FAD-dependent oxidoreductase</fullName>
    </submittedName>
</protein>
<evidence type="ECO:0000256" key="4">
    <source>
        <dbReference type="ARBA" id="ARBA00023002"/>
    </source>
</evidence>
<dbReference type="InterPro" id="IPR045170">
    <property type="entry name" value="MTOX"/>
</dbReference>
<geneLocation type="plasmid" evidence="6 7">
    <name>1</name>
</geneLocation>